<dbReference type="InterPro" id="IPR031327">
    <property type="entry name" value="MCM"/>
</dbReference>
<dbReference type="Pfam" id="PF00493">
    <property type="entry name" value="MCM"/>
    <property type="match status" value="2"/>
</dbReference>
<keyword evidence="8 11" id="KW-0067">ATP-binding</keyword>
<dbReference type="SUPFAM" id="SSF52540">
    <property type="entry name" value="P-loop containing nucleoside triphosphate hydrolases"/>
    <property type="match status" value="1"/>
</dbReference>
<dbReference type="GO" id="GO:0017116">
    <property type="term" value="F:single-stranded DNA helicase activity"/>
    <property type="evidence" value="ECO:0007669"/>
    <property type="project" value="TreeGrafter"/>
</dbReference>
<dbReference type="PROSITE" id="PS50817">
    <property type="entry name" value="INTEIN_N_TER"/>
    <property type="match status" value="2"/>
</dbReference>
<feature type="domain" description="MCM C-terminal AAA(+) ATPase" evidence="12">
    <location>
        <begin position="844"/>
        <end position="938"/>
    </location>
</feature>
<comment type="similarity">
    <text evidence="1 11">Belongs to the MCM family.</text>
</comment>
<name>A0AAF0D327_ODILC</name>
<dbReference type="InterPro" id="IPR027925">
    <property type="entry name" value="MCM_N"/>
</dbReference>
<dbReference type="GO" id="GO:0016539">
    <property type="term" value="P:intein-mediated protein splicing"/>
    <property type="evidence" value="ECO:0007669"/>
    <property type="project" value="InterPro"/>
</dbReference>
<reference evidence="13" key="2">
    <citation type="journal article" date="2022" name="Nat. Microbiol.">
        <title>A closed Candidatus Odinarchaeum chromosome exposes Asgard archaeal viruses.</title>
        <authorList>
            <person name="Tamarit D."/>
            <person name="Caceres E.F."/>
            <person name="Krupovic M."/>
            <person name="Nijland R."/>
            <person name="Eme L."/>
            <person name="Robinson N.P."/>
            <person name="Ettema T.J.G."/>
        </authorList>
    </citation>
    <scope>NUCLEOTIDE SEQUENCE</scope>
    <source>
        <strain evidence="13">LCB_4</strain>
    </source>
</reference>
<dbReference type="InterPro" id="IPR036388">
    <property type="entry name" value="WH-like_DNA-bd_sf"/>
</dbReference>
<reference evidence="13" key="1">
    <citation type="journal article" date="2017" name="Nature">
        <title>Asgard archaea illuminate the origin of eukaryotic cellular complexity.</title>
        <authorList>
            <person name="Zaremba-Niedzwiedzka K."/>
            <person name="Caceres E.F."/>
            <person name="Saw J.H."/>
            <person name="Backstrom D."/>
            <person name="Juzokaite L."/>
            <person name="Vancaester E."/>
            <person name="Seitz K.W."/>
            <person name="Anantharaman K."/>
            <person name="Starnawski P."/>
            <person name="Kjeldsen K.U."/>
            <person name="Scott M.B."/>
            <person name="Nunoura T."/>
            <person name="Banfield J.F."/>
            <person name="Schramm A."/>
            <person name="Baker B.J."/>
            <person name="Spang A."/>
            <person name="Ettema T.J.G."/>
        </authorList>
    </citation>
    <scope>NUCLEOTIDE SEQUENCE</scope>
    <source>
        <strain evidence="13">LCB_4</strain>
    </source>
</reference>
<evidence type="ECO:0000256" key="7">
    <source>
        <dbReference type="ARBA" id="ARBA00022813"/>
    </source>
</evidence>
<evidence type="ECO:0000313" key="14">
    <source>
        <dbReference type="Proteomes" id="UP000186851"/>
    </source>
</evidence>
<dbReference type="InterPro" id="IPR033762">
    <property type="entry name" value="MCM_OB"/>
</dbReference>
<gene>
    <name evidence="13" type="ORF">OdinLCB4_001950</name>
</gene>
<evidence type="ECO:0000256" key="8">
    <source>
        <dbReference type="ARBA" id="ARBA00022840"/>
    </source>
</evidence>
<accession>A0AAF0D327</accession>
<dbReference type="Gene3D" id="2.40.50.140">
    <property type="entry name" value="Nucleic acid-binding proteins"/>
    <property type="match status" value="1"/>
</dbReference>
<dbReference type="CDD" id="cd00081">
    <property type="entry name" value="Hint"/>
    <property type="match status" value="2"/>
</dbReference>
<keyword evidence="9" id="KW-0651">Protein splicing</keyword>
<dbReference type="GO" id="GO:0042555">
    <property type="term" value="C:MCM complex"/>
    <property type="evidence" value="ECO:0007669"/>
    <property type="project" value="TreeGrafter"/>
</dbReference>
<dbReference type="PRINTS" id="PR01657">
    <property type="entry name" value="MCMFAMILY"/>
</dbReference>
<evidence type="ECO:0000256" key="11">
    <source>
        <dbReference type="RuleBase" id="RU004070"/>
    </source>
</evidence>
<feature type="domain" description="MCM C-terminal AAA(+) ATPase" evidence="12">
    <location>
        <begin position="292"/>
        <end position="348"/>
    </location>
</feature>
<dbReference type="PANTHER" id="PTHR11630">
    <property type="entry name" value="DNA REPLICATION LICENSING FACTOR MCM FAMILY MEMBER"/>
    <property type="match status" value="1"/>
</dbReference>
<dbReference type="Gene3D" id="1.10.10.10">
    <property type="entry name" value="Winged helix-like DNA-binding domain superfamily/Winged helix DNA-binding domain"/>
    <property type="match status" value="1"/>
</dbReference>
<dbReference type="InterPro" id="IPR003586">
    <property type="entry name" value="Hint_dom_C"/>
</dbReference>
<dbReference type="SMART" id="SM00350">
    <property type="entry name" value="MCM"/>
    <property type="match status" value="1"/>
</dbReference>
<dbReference type="GO" id="GO:0006260">
    <property type="term" value="P:DNA replication"/>
    <property type="evidence" value="ECO:0007669"/>
    <property type="project" value="UniProtKB-KW"/>
</dbReference>
<dbReference type="InterPro" id="IPR003587">
    <property type="entry name" value="Hint_dom_N"/>
</dbReference>
<evidence type="ECO:0000256" key="2">
    <source>
        <dbReference type="ARBA" id="ARBA00012551"/>
    </source>
</evidence>
<dbReference type="SMART" id="SM00306">
    <property type="entry name" value="HintN"/>
    <property type="match status" value="2"/>
</dbReference>
<evidence type="ECO:0000313" key="13">
    <source>
        <dbReference type="EMBL" id="WEU40713.1"/>
    </source>
</evidence>
<dbReference type="PROSITE" id="PS50051">
    <property type="entry name" value="MCM_2"/>
    <property type="match status" value="3"/>
</dbReference>
<dbReference type="EC" id="3.6.4.12" evidence="2"/>
<dbReference type="EMBL" id="CP091871">
    <property type="protein sequence ID" value="WEU40713.1"/>
    <property type="molecule type" value="Genomic_DNA"/>
</dbReference>
<dbReference type="PANTHER" id="PTHR11630:SF66">
    <property type="entry name" value="DNA REPLICATION LICENSING FACTOR MCM4"/>
    <property type="match status" value="1"/>
</dbReference>
<protein>
    <recommendedName>
        <fullName evidence="2">DNA helicase</fullName>
        <ecNumber evidence="2">3.6.4.12</ecNumber>
    </recommendedName>
</protein>
<dbReference type="Gene3D" id="3.40.50.300">
    <property type="entry name" value="P-loop containing nucleotide triphosphate hydrolases"/>
    <property type="match status" value="3"/>
</dbReference>
<proteinExistence type="inferred from homology"/>
<dbReference type="Pfam" id="PF17207">
    <property type="entry name" value="MCM_OB"/>
    <property type="match status" value="1"/>
</dbReference>
<dbReference type="InterPro" id="IPR030934">
    <property type="entry name" value="Intein_C"/>
</dbReference>
<dbReference type="SUPFAM" id="SSF50249">
    <property type="entry name" value="Nucleic acid-binding proteins"/>
    <property type="match status" value="1"/>
</dbReference>
<dbReference type="Pfam" id="PF17855">
    <property type="entry name" value="MCM_lid"/>
    <property type="match status" value="1"/>
</dbReference>
<dbReference type="AlphaFoldDB" id="A0AAF0D327"/>
<evidence type="ECO:0000256" key="3">
    <source>
        <dbReference type="ARBA" id="ARBA00022705"/>
    </source>
</evidence>
<dbReference type="SUPFAM" id="SSF51294">
    <property type="entry name" value="Hedgehog/intein (Hint) domain"/>
    <property type="match status" value="2"/>
</dbReference>
<dbReference type="GO" id="GO:0016787">
    <property type="term" value="F:hydrolase activity"/>
    <property type="evidence" value="ECO:0007669"/>
    <property type="project" value="UniProtKB-KW"/>
</dbReference>
<dbReference type="NCBIfam" id="TIGR01443">
    <property type="entry name" value="intein_Cterm"/>
    <property type="match status" value="2"/>
</dbReference>
<dbReference type="InterPro" id="IPR001208">
    <property type="entry name" value="MCM_dom"/>
</dbReference>
<dbReference type="FunFam" id="2.20.28.10:FF:000003">
    <property type="entry name" value="DNA helicase"/>
    <property type="match status" value="1"/>
</dbReference>
<keyword evidence="7" id="KW-0068">Autocatalytic cleavage</keyword>
<keyword evidence="4 11" id="KW-0547">Nucleotide-binding</keyword>
<dbReference type="GO" id="GO:0005524">
    <property type="term" value="F:ATP binding"/>
    <property type="evidence" value="ECO:0007669"/>
    <property type="project" value="UniProtKB-KW"/>
</dbReference>
<evidence type="ECO:0000256" key="10">
    <source>
        <dbReference type="ARBA" id="ARBA00023125"/>
    </source>
</evidence>
<evidence type="ECO:0000259" key="12">
    <source>
        <dbReference type="PROSITE" id="PS50051"/>
    </source>
</evidence>
<dbReference type="Gene3D" id="2.20.28.10">
    <property type="match status" value="1"/>
</dbReference>
<keyword evidence="10 11" id="KW-0238">DNA-binding</keyword>
<dbReference type="InterPro" id="IPR041562">
    <property type="entry name" value="MCM_lid"/>
</dbReference>
<keyword evidence="3" id="KW-0235">DNA replication</keyword>
<organism evidence="13 14">
    <name type="scientific">Odinarchaeota yellowstonii (strain LCB_4)</name>
    <dbReference type="NCBI Taxonomy" id="1841599"/>
    <lineage>
        <taxon>Archaea</taxon>
        <taxon>Promethearchaeati</taxon>
        <taxon>Candidatus Odinarchaeota</taxon>
        <taxon>Candidatus Odinarchaeia</taxon>
        <taxon>Candidatus Odinarchaeales</taxon>
        <taxon>Candidatus Odinarchaeaceae</taxon>
        <taxon>Candidatus Odinarchaeum</taxon>
    </lineage>
</organism>
<dbReference type="InterPro" id="IPR027417">
    <property type="entry name" value="P-loop_NTPase"/>
</dbReference>
<sequence length="1130" mass="128096">MSIESEIDPKEKFEEFFKSFKDDKEELKYRKKIQQLSIENKISIIVDFDDLLKYDAELAKDLLTKPEEIINAADQAALTLLELEDREYYEKLKNEDRKLFVRFRNLPSINHIPLRKIRSEHIGLLVMVDGILTRASEVKPRLVEAAFECLRCHYINFVKQETTEIVKPIVCENTNCRRNGPFRLVNEESKFEDWQKIRVQEKPEELPPGQLPRAIDAILTYDLVDAARPGDRVSVIGILRSTPEYAGRTKLSTFKIYLEANYIDITEKELEKTEITEEDEQKILELSRDPNVHSKIINSIAPSIYGLEDVKEAIALQLFGGVSKVLPDSMKIRGESNILLVGDPGTAKCVAPGALVLTASGEKRRIEDIVEEQLEKNTQLIDDGYYANGSIKIYTLNKYGRIQQSKANIFWKRKAPPYMIKIKTEKGKEITVTPTHLFYTTDNGLILCKKAGELSEGDFIATPKLEKLQLDKNSRKRYEEEKENVIPGLKLLLKKIRDERALKTDQMGIPELIYNKYESGELEASVEDLNKIIETTKKYGLSESLKRLTTICEADVIWDKVKVIEKQKPCFNWVYDLQVPGSNNFIANEFYVHNSQILQYTAQLAPRGLYTSGKGSSAAGLTAAVLKDESGAMALEAGALVLADKGLACLHPDTRIVYNGKLAAIGSVFNSELKFKALSRNEIVEVAPLNGYVISLDLNTLKPIESKTDIIRRKWYRGEILTLTFESGLKVTLTPEHKIINGDSLNWLEAAFFKPGDAVLSPSKQLISFIQSTSLKDAVNKTIKIEAQTANLNNDILESMLVANENTQNTIVSIDKKYYEGWVYDIHVQRHHNFLAEGVWVHNCIDEFDKMNPQDRVAIHEAMEQRTVSIAKAGIIATLNARTSILAAANPALGRYNEYRSPADNLKLPVTLLSRFDLIFILTDKPEVEKDRKIAEHILSLHRRESVEPPLNIDFLRKYITYAKRNCSPTISPEAAKKIEEFYLEMRKTGEGADSPVPITARQLEALIRLVEARARMALKKEATVDDAEAVIRLMKNCLRQVGVDRETGKMDIDIIMTGAPKSQRDKLATLLDVISTLEKENKGPVQIQEVIDRAKEYQLEEGFVKEALQRLLNDGTIFEPEPGYIKRTE</sequence>
<dbReference type="InterPro" id="IPR006141">
    <property type="entry name" value="Intein_N"/>
</dbReference>
<dbReference type="InterPro" id="IPR006142">
    <property type="entry name" value="INTEIN"/>
</dbReference>
<dbReference type="GO" id="GO:0003697">
    <property type="term" value="F:single-stranded DNA binding"/>
    <property type="evidence" value="ECO:0007669"/>
    <property type="project" value="TreeGrafter"/>
</dbReference>
<evidence type="ECO:0000256" key="9">
    <source>
        <dbReference type="ARBA" id="ARBA00023000"/>
    </source>
</evidence>
<dbReference type="InterPro" id="IPR012340">
    <property type="entry name" value="NA-bd_OB-fold"/>
</dbReference>
<evidence type="ECO:0000256" key="4">
    <source>
        <dbReference type="ARBA" id="ARBA00022741"/>
    </source>
</evidence>
<evidence type="ECO:0000256" key="5">
    <source>
        <dbReference type="ARBA" id="ARBA00022801"/>
    </source>
</evidence>
<dbReference type="InterPro" id="IPR036844">
    <property type="entry name" value="Hint_dom_sf"/>
</dbReference>
<keyword evidence="5" id="KW-0378">Hydrolase</keyword>
<dbReference type="Pfam" id="PF14890">
    <property type="entry name" value="Intein_splicing"/>
    <property type="match status" value="2"/>
</dbReference>
<dbReference type="Gene3D" id="2.170.16.10">
    <property type="entry name" value="Hedgehog/Intein (Hint) domain"/>
    <property type="match status" value="3"/>
</dbReference>
<dbReference type="KEGG" id="oyw:OdinLCB4_001950"/>
<dbReference type="Pfam" id="PF14551">
    <property type="entry name" value="MCM_N"/>
    <property type="match status" value="1"/>
</dbReference>
<keyword evidence="6" id="KW-0347">Helicase</keyword>
<dbReference type="Gene3D" id="3.30.1640.10">
    <property type="entry name" value="mini-chromosome maintenance (MCM) complex, chain A, domain 1"/>
    <property type="match status" value="1"/>
</dbReference>
<dbReference type="PRINTS" id="PR00379">
    <property type="entry name" value="INTEIN"/>
</dbReference>
<dbReference type="Proteomes" id="UP000186851">
    <property type="component" value="Chromosome"/>
</dbReference>
<dbReference type="FunFam" id="3.40.50.300:FF:002469">
    <property type="entry name" value="Cell division control protein 21"/>
    <property type="match status" value="1"/>
</dbReference>
<dbReference type="PROSITE" id="PS50818">
    <property type="entry name" value="INTEIN_C_TER"/>
    <property type="match status" value="2"/>
</dbReference>
<dbReference type="NCBIfam" id="TIGR01445">
    <property type="entry name" value="intein_Nterm"/>
    <property type="match status" value="2"/>
</dbReference>
<evidence type="ECO:0000256" key="1">
    <source>
        <dbReference type="ARBA" id="ARBA00008010"/>
    </source>
</evidence>
<feature type="domain" description="MCM C-terminal AAA(+) ATPase" evidence="12">
    <location>
        <begin position="583"/>
        <end position="650"/>
    </location>
</feature>
<dbReference type="SMART" id="SM00305">
    <property type="entry name" value="HintC"/>
    <property type="match status" value="2"/>
</dbReference>
<evidence type="ECO:0000256" key="6">
    <source>
        <dbReference type="ARBA" id="ARBA00022806"/>
    </source>
</evidence>